<proteinExistence type="inferred from homology"/>
<evidence type="ECO:0000313" key="14">
    <source>
        <dbReference type="EMBL" id="CAG9126228.1"/>
    </source>
</evidence>
<reference evidence="14" key="1">
    <citation type="submission" date="2020-11" db="EMBL/GenBank/DDBJ databases">
        <authorList>
            <person name="Whiteford S."/>
        </authorList>
    </citation>
    <scope>NUCLEOTIDE SEQUENCE</scope>
</reference>
<keyword evidence="11" id="KW-0472">Membrane</keyword>
<evidence type="ECO:0000256" key="2">
    <source>
        <dbReference type="ARBA" id="ARBA00004906"/>
    </source>
</evidence>
<dbReference type="InterPro" id="IPR017375">
    <property type="entry name" value="PEX12"/>
</dbReference>
<evidence type="ECO:0000256" key="12">
    <source>
        <dbReference type="ARBA" id="ARBA00023140"/>
    </source>
</evidence>
<organism evidence="14 15">
    <name type="scientific">Plutella xylostella</name>
    <name type="common">Diamondback moth</name>
    <name type="synonym">Plutella maculipennis</name>
    <dbReference type="NCBI Taxonomy" id="51655"/>
    <lineage>
        <taxon>Eukaryota</taxon>
        <taxon>Metazoa</taxon>
        <taxon>Ecdysozoa</taxon>
        <taxon>Arthropoda</taxon>
        <taxon>Hexapoda</taxon>
        <taxon>Insecta</taxon>
        <taxon>Pterygota</taxon>
        <taxon>Neoptera</taxon>
        <taxon>Endopterygota</taxon>
        <taxon>Lepidoptera</taxon>
        <taxon>Glossata</taxon>
        <taxon>Ditrysia</taxon>
        <taxon>Yponomeutoidea</taxon>
        <taxon>Plutellidae</taxon>
        <taxon>Plutella</taxon>
    </lineage>
</organism>
<accession>A0A8S4FG76</accession>
<evidence type="ECO:0000256" key="5">
    <source>
        <dbReference type="ARBA" id="ARBA00022692"/>
    </source>
</evidence>
<evidence type="ECO:0000256" key="9">
    <source>
        <dbReference type="ARBA" id="ARBA00022927"/>
    </source>
</evidence>
<feature type="domain" description="Pex N-terminal" evidence="13">
    <location>
        <begin position="25"/>
        <end position="209"/>
    </location>
</feature>
<evidence type="ECO:0000256" key="4">
    <source>
        <dbReference type="ARBA" id="ARBA00022448"/>
    </source>
</evidence>
<dbReference type="AlphaFoldDB" id="A0A8S4FG76"/>
<keyword evidence="9" id="KW-0653">Protein transport</keyword>
<keyword evidence="5" id="KW-0812">Transmembrane</keyword>
<keyword evidence="12" id="KW-0576">Peroxisome</keyword>
<comment type="similarity">
    <text evidence="3">Belongs to the pex2/pex10/pex12 family.</text>
</comment>
<keyword evidence="6" id="KW-0479">Metal-binding</keyword>
<dbReference type="GO" id="GO:0016558">
    <property type="term" value="P:protein import into peroxisome matrix"/>
    <property type="evidence" value="ECO:0007669"/>
    <property type="project" value="InterPro"/>
</dbReference>
<dbReference type="Proteomes" id="UP000653454">
    <property type="component" value="Unassembled WGS sequence"/>
</dbReference>
<dbReference type="Pfam" id="PF04757">
    <property type="entry name" value="Pex2_Pex12"/>
    <property type="match status" value="1"/>
</dbReference>
<keyword evidence="10" id="KW-1133">Transmembrane helix</keyword>
<dbReference type="GO" id="GO:0004842">
    <property type="term" value="F:ubiquitin-protein transferase activity"/>
    <property type="evidence" value="ECO:0007669"/>
    <property type="project" value="TreeGrafter"/>
</dbReference>
<evidence type="ECO:0000256" key="1">
    <source>
        <dbReference type="ARBA" id="ARBA00004585"/>
    </source>
</evidence>
<evidence type="ECO:0000256" key="8">
    <source>
        <dbReference type="ARBA" id="ARBA00022833"/>
    </source>
</evidence>
<gene>
    <name evidence="14" type="ORF">PLXY2_LOCUS8570</name>
</gene>
<dbReference type="InterPro" id="IPR006845">
    <property type="entry name" value="Pex_N"/>
</dbReference>
<evidence type="ECO:0000259" key="13">
    <source>
        <dbReference type="Pfam" id="PF04757"/>
    </source>
</evidence>
<evidence type="ECO:0000256" key="7">
    <source>
        <dbReference type="ARBA" id="ARBA00022771"/>
    </source>
</evidence>
<name>A0A8S4FG76_PLUXY</name>
<keyword evidence="4" id="KW-0813">Transport</keyword>
<keyword evidence="8" id="KW-0862">Zinc</keyword>
<dbReference type="PANTHER" id="PTHR12888:SF0">
    <property type="entry name" value="PEROXISOME ASSEMBLY PROTEIN 12"/>
    <property type="match status" value="1"/>
</dbReference>
<dbReference type="GO" id="GO:0008270">
    <property type="term" value="F:zinc ion binding"/>
    <property type="evidence" value="ECO:0007669"/>
    <property type="project" value="UniProtKB-KW"/>
</dbReference>
<evidence type="ECO:0000256" key="6">
    <source>
        <dbReference type="ARBA" id="ARBA00022723"/>
    </source>
</evidence>
<comment type="subcellular location">
    <subcellularLocation>
        <location evidence="1">Peroxisome membrane</location>
        <topology evidence="1">Multi-pass membrane protein</topology>
    </subcellularLocation>
</comment>
<keyword evidence="7" id="KW-0863">Zinc-finger</keyword>
<evidence type="ECO:0000256" key="10">
    <source>
        <dbReference type="ARBA" id="ARBA00022989"/>
    </source>
</evidence>
<dbReference type="PANTHER" id="PTHR12888">
    <property type="entry name" value="PEROXISOME ASSEMBLY PROTEIN 12 PEROXIN-12"/>
    <property type="match status" value="1"/>
</dbReference>
<dbReference type="GO" id="GO:0005778">
    <property type="term" value="C:peroxisomal membrane"/>
    <property type="evidence" value="ECO:0007669"/>
    <property type="project" value="UniProtKB-SubCell"/>
</dbReference>
<evidence type="ECO:0000256" key="11">
    <source>
        <dbReference type="ARBA" id="ARBA00023136"/>
    </source>
</evidence>
<keyword evidence="15" id="KW-1185">Reference proteome</keyword>
<dbReference type="EMBL" id="CAJHNJ030000032">
    <property type="protein sequence ID" value="CAG9126228.1"/>
    <property type="molecule type" value="Genomic_DNA"/>
</dbReference>
<protein>
    <submittedName>
        <fullName evidence="14">(diamondback moth) hypothetical protein</fullName>
    </submittedName>
</protein>
<dbReference type="GO" id="GO:1990429">
    <property type="term" value="C:peroxisomal importomer complex"/>
    <property type="evidence" value="ECO:0007669"/>
    <property type="project" value="TreeGrafter"/>
</dbReference>
<evidence type="ECO:0000256" key="3">
    <source>
        <dbReference type="ARBA" id="ARBA00008704"/>
    </source>
</evidence>
<dbReference type="GO" id="GO:0006513">
    <property type="term" value="P:protein monoubiquitination"/>
    <property type="evidence" value="ECO:0007669"/>
    <property type="project" value="TreeGrafter"/>
</dbReference>
<comment type="caution">
    <text evidence="14">The sequence shown here is derived from an EMBL/GenBank/DDBJ whole genome shotgun (WGS) entry which is preliminary data.</text>
</comment>
<sequence>MAVYAAHLTRTLQGTPSVFQVTAQEALGSTVKPALRKVVEYLAAAYPEKCGWLERWYDELYLALDACLQYHYLKHYAASFSESFYGLIRTPTSSQLEFSSGTRLPPSLERSSLLLLTLAPYLWDKAGDIVQRWRERNEDGLLGKSKSDSLRRAAVKVYSIAHLVFELSRLAQMCLYMSGRSVSATLALRWLGLRLRDAPTQREDSGDLSSMFVFVLYLYINCSKRASRQKILDVASFCHKLRSKMVFASCILK</sequence>
<evidence type="ECO:0000313" key="15">
    <source>
        <dbReference type="Proteomes" id="UP000653454"/>
    </source>
</evidence>
<comment type="pathway">
    <text evidence="2">Protein modification; protein ubiquitination.</text>
</comment>